<name>A0A6C0F9I7_9ZZZZ</name>
<evidence type="ECO:0000259" key="1">
    <source>
        <dbReference type="Pfam" id="PF25043"/>
    </source>
</evidence>
<accession>A0A6C0F9I7</accession>
<evidence type="ECO:0000313" key="2">
    <source>
        <dbReference type="EMBL" id="QHT35835.1"/>
    </source>
</evidence>
<dbReference type="AlphaFoldDB" id="A0A6C0F9I7"/>
<dbReference type="InterPro" id="IPR036465">
    <property type="entry name" value="vWFA_dom_sf"/>
</dbReference>
<dbReference type="SUPFAM" id="SSF53300">
    <property type="entry name" value="vWA-like"/>
    <property type="match status" value="1"/>
</dbReference>
<dbReference type="InterPro" id="IPR011205">
    <property type="entry name" value="UCP015417_vWA"/>
</dbReference>
<sequence length="625" mass="70550">MLKGKLLENNLKLSAYYNVSTMAALVNALDTITPLQYGENAHLERGWSNSLQERVVQFHFQVTRADETKIEELRAVLAGLLIEIKAKLNGAERQEAQLLLVTLYKIVGQTRDIIDGKGEYALAYMMILTWYEFCPALGMYALYNCVTPIKMQLKDGQEAEDKKQSHPYGSWKDIKYFCNYCRTKGLAVDHPIVEYSFKLINEQVHADLANGSQESLASKWVPREKSKKFGWIFNELAIRYFPEYLLTATSVAKRESAVKKCKMQYRKIVSGINAKLGTTQILQAGGRWSSIDMNNVTSITMHKQKKALLNVKSDGNTQRSELEDRIKCGENLREYLAKAVKGDVTIKGKRIGMADFTKEALNLIRMRGYNRPQDKRPDYNVPEAIQSQIDLLNAQWRDSTTSTEALDQIVPMCDCSGSMLGDPMHVAIALSIRTAEKSKLGKRVLAFSAHPTWTDLTAYDNFVDMVSVLMHEGHGMNTNFHLALKMMLDAIEEKKLTPEDVSGLILAVFSDMQIDGQPGYKNEGLDMYSSIVKQFHDLGMRLWGRPFAAPHLLFWNLRSTSGFPALSSVKNASMMSGFSPALLNLFTEKGMAAFEGCTPWGILLESLENERYRCLGAKLYEEMTF</sequence>
<proteinExistence type="predicted"/>
<dbReference type="PANTHER" id="PTHR31373">
    <property type="entry name" value="OS06G0652100 PROTEIN"/>
    <property type="match status" value="1"/>
</dbReference>
<dbReference type="InterPro" id="IPR056690">
    <property type="entry name" value="DUF7788"/>
</dbReference>
<organism evidence="2">
    <name type="scientific">viral metagenome</name>
    <dbReference type="NCBI Taxonomy" id="1070528"/>
    <lineage>
        <taxon>unclassified sequences</taxon>
        <taxon>metagenomes</taxon>
        <taxon>organismal metagenomes</taxon>
    </lineage>
</organism>
<dbReference type="EMBL" id="MN739027">
    <property type="protein sequence ID" value="QHT35835.1"/>
    <property type="molecule type" value="Genomic_DNA"/>
</dbReference>
<dbReference type="PANTHER" id="PTHR31373:SF27">
    <property type="entry name" value="TROVE DOMAIN-CONTAINING PROTEIN"/>
    <property type="match status" value="1"/>
</dbReference>
<reference evidence="2" key="1">
    <citation type="journal article" date="2020" name="Nature">
        <title>Giant virus diversity and host interactions through global metagenomics.</title>
        <authorList>
            <person name="Schulz F."/>
            <person name="Roux S."/>
            <person name="Paez-Espino D."/>
            <person name="Jungbluth S."/>
            <person name="Walsh D.A."/>
            <person name="Denef V.J."/>
            <person name="McMahon K.D."/>
            <person name="Konstantinidis K.T."/>
            <person name="Eloe-Fadrosh E.A."/>
            <person name="Kyrpides N.C."/>
            <person name="Woyke T."/>
        </authorList>
    </citation>
    <scope>NUCLEOTIDE SEQUENCE</scope>
    <source>
        <strain evidence="2">GVMAG-M-3300009182-46</strain>
    </source>
</reference>
<protein>
    <recommendedName>
        <fullName evidence="1">DUF7788 domain-containing protein</fullName>
    </recommendedName>
</protein>
<dbReference type="Pfam" id="PF25043">
    <property type="entry name" value="DUF7788"/>
    <property type="match status" value="1"/>
</dbReference>
<feature type="domain" description="DUF7788" evidence="1">
    <location>
        <begin position="410"/>
        <end position="592"/>
    </location>
</feature>